<proteinExistence type="predicted"/>
<reference evidence="1" key="2">
    <citation type="journal article" date="2015" name="Data Brief">
        <title>Shoot transcriptome of the giant reed, Arundo donax.</title>
        <authorList>
            <person name="Barrero R.A."/>
            <person name="Guerrero F.D."/>
            <person name="Moolhuijzen P."/>
            <person name="Goolsby J.A."/>
            <person name="Tidwell J."/>
            <person name="Bellgard S.E."/>
            <person name="Bellgard M.I."/>
        </authorList>
    </citation>
    <scope>NUCLEOTIDE SEQUENCE</scope>
    <source>
        <tissue evidence="1">Shoot tissue taken approximately 20 cm above the soil surface</tissue>
    </source>
</reference>
<dbReference type="AlphaFoldDB" id="A0A0A9BEM4"/>
<name>A0A0A9BEM4_ARUDO</name>
<reference evidence="1" key="1">
    <citation type="submission" date="2014-09" db="EMBL/GenBank/DDBJ databases">
        <authorList>
            <person name="Magalhaes I.L.F."/>
            <person name="Oliveira U."/>
            <person name="Santos F.R."/>
            <person name="Vidigal T.H.D.A."/>
            <person name="Brescovit A.D."/>
            <person name="Santos A.J."/>
        </authorList>
    </citation>
    <scope>NUCLEOTIDE SEQUENCE</scope>
    <source>
        <tissue evidence="1">Shoot tissue taken approximately 20 cm above the soil surface</tissue>
    </source>
</reference>
<accession>A0A0A9BEM4</accession>
<organism evidence="1">
    <name type="scientific">Arundo donax</name>
    <name type="common">Giant reed</name>
    <name type="synonym">Donax arundinaceus</name>
    <dbReference type="NCBI Taxonomy" id="35708"/>
    <lineage>
        <taxon>Eukaryota</taxon>
        <taxon>Viridiplantae</taxon>
        <taxon>Streptophyta</taxon>
        <taxon>Embryophyta</taxon>
        <taxon>Tracheophyta</taxon>
        <taxon>Spermatophyta</taxon>
        <taxon>Magnoliopsida</taxon>
        <taxon>Liliopsida</taxon>
        <taxon>Poales</taxon>
        <taxon>Poaceae</taxon>
        <taxon>PACMAD clade</taxon>
        <taxon>Arundinoideae</taxon>
        <taxon>Arundineae</taxon>
        <taxon>Arundo</taxon>
    </lineage>
</organism>
<sequence length="63" mass="7043">MRELSPRLMRLPAASLACCHHSSKEKSVSCGAMFCSPTCLKKWNQNCRANTQETSRWLIVSAS</sequence>
<dbReference type="EMBL" id="GBRH01235466">
    <property type="protein sequence ID" value="JAD62429.1"/>
    <property type="molecule type" value="Transcribed_RNA"/>
</dbReference>
<evidence type="ECO:0000313" key="1">
    <source>
        <dbReference type="EMBL" id="JAD62429.1"/>
    </source>
</evidence>
<protein>
    <submittedName>
        <fullName evidence="1">Uncharacterized protein</fullName>
    </submittedName>
</protein>